<keyword evidence="3" id="KW-0812">Transmembrane</keyword>
<feature type="repeat" description="TPR" evidence="1">
    <location>
        <begin position="277"/>
        <end position="310"/>
    </location>
</feature>
<dbReference type="PANTHER" id="PTHR44366">
    <property type="entry name" value="UDP-N-ACETYLGLUCOSAMINE--PEPTIDE N-ACETYLGLUCOSAMINYLTRANSFERASE 110 KDA SUBUNIT"/>
    <property type="match status" value="1"/>
</dbReference>
<feature type="repeat" description="TPR" evidence="1">
    <location>
        <begin position="345"/>
        <end position="378"/>
    </location>
</feature>
<evidence type="ECO:0000313" key="4">
    <source>
        <dbReference type="EMBL" id="OGF98584.1"/>
    </source>
</evidence>
<dbReference type="Proteomes" id="UP000176992">
    <property type="component" value="Unassembled WGS sequence"/>
</dbReference>
<dbReference type="EMBL" id="MFIV01000081">
    <property type="protein sequence ID" value="OGF98584.1"/>
    <property type="molecule type" value="Genomic_DNA"/>
</dbReference>
<evidence type="ECO:0000256" key="1">
    <source>
        <dbReference type="PROSITE-ProRule" id="PRU00339"/>
    </source>
</evidence>
<name>A0A1F5YEJ2_9BACT</name>
<feature type="repeat" description="TPR" evidence="1">
    <location>
        <begin position="379"/>
        <end position="412"/>
    </location>
</feature>
<dbReference type="SMART" id="SM00028">
    <property type="entry name" value="TPR"/>
    <property type="match status" value="5"/>
</dbReference>
<dbReference type="InterPro" id="IPR011990">
    <property type="entry name" value="TPR-like_helical_dom_sf"/>
</dbReference>
<dbReference type="Pfam" id="PF14559">
    <property type="entry name" value="TPR_19"/>
    <property type="match status" value="2"/>
</dbReference>
<feature type="repeat" description="TPR" evidence="1">
    <location>
        <begin position="311"/>
        <end position="344"/>
    </location>
</feature>
<keyword evidence="3" id="KW-0472">Membrane</keyword>
<dbReference type="PROSITE" id="PS50293">
    <property type="entry name" value="TPR_REGION"/>
    <property type="match status" value="2"/>
</dbReference>
<dbReference type="InterPro" id="IPR037919">
    <property type="entry name" value="OGT"/>
</dbReference>
<feature type="compositionally biased region" description="Basic and acidic residues" evidence="2">
    <location>
        <begin position="17"/>
        <end position="32"/>
    </location>
</feature>
<dbReference type="GO" id="GO:0097363">
    <property type="term" value="F:protein O-acetylglucosaminyltransferase activity"/>
    <property type="evidence" value="ECO:0007669"/>
    <property type="project" value="TreeGrafter"/>
</dbReference>
<evidence type="ECO:0000313" key="5">
    <source>
        <dbReference type="Proteomes" id="UP000176992"/>
    </source>
</evidence>
<dbReference type="Gene3D" id="1.25.40.10">
    <property type="entry name" value="Tetratricopeptide repeat domain"/>
    <property type="match status" value="2"/>
</dbReference>
<dbReference type="PROSITE" id="PS50005">
    <property type="entry name" value="TPR"/>
    <property type="match status" value="4"/>
</dbReference>
<feature type="transmembrane region" description="Helical" evidence="3">
    <location>
        <begin position="87"/>
        <end position="109"/>
    </location>
</feature>
<evidence type="ECO:0000256" key="2">
    <source>
        <dbReference type="SAM" id="MobiDB-lite"/>
    </source>
</evidence>
<protein>
    <submittedName>
        <fullName evidence="4">Uncharacterized protein</fullName>
    </submittedName>
</protein>
<dbReference type="SUPFAM" id="SSF48452">
    <property type="entry name" value="TPR-like"/>
    <property type="match status" value="1"/>
</dbReference>
<keyword evidence="1" id="KW-0802">TPR repeat</keyword>
<dbReference type="AlphaFoldDB" id="A0A1F5YEJ2"/>
<dbReference type="PANTHER" id="PTHR44366:SF1">
    <property type="entry name" value="UDP-N-ACETYLGLUCOSAMINE--PEPTIDE N-ACETYLGLUCOSAMINYLTRANSFERASE 110 KDA SUBUNIT"/>
    <property type="match status" value="1"/>
</dbReference>
<comment type="caution">
    <text evidence="4">The sequence shown here is derived from an EMBL/GenBank/DDBJ whole genome shotgun (WGS) entry which is preliminary data.</text>
</comment>
<organism evidence="4 5">
    <name type="scientific">Candidatus Glassbacteria bacterium GWA2_58_10</name>
    <dbReference type="NCBI Taxonomy" id="1817865"/>
    <lineage>
        <taxon>Bacteria</taxon>
        <taxon>Candidatus Glassiibacteriota</taxon>
    </lineage>
</organism>
<dbReference type="GO" id="GO:0006493">
    <property type="term" value="P:protein O-linked glycosylation"/>
    <property type="evidence" value="ECO:0007669"/>
    <property type="project" value="InterPro"/>
</dbReference>
<evidence type="ECO:0000256" key="3">
    <source>
        <dbReference type="SAM" id="Phobius"/>
    </source>
</evidence>
<proteinExistence type="predicted"/>
<accession>A0A1F5YEJ2</accession>
<keyword evidence="3" id="KW-1133">Transmembrane helix</keyword>
<sequence>MSIIADALKKAQGRSGQRVEEPPPFDLKKDEGPPAVAQKPPEKPPVVRAAPKAGAVDAAVAVKAAPRAVPLAKGAVPKAKALKTRRWNIRIPIIFMVILTIAAGLIYYVNRIYLPGLERGGIVVTAPEKKLEQTAPGGGTPGEIVIPEEVKTAPQLEAFAAPEKETVRPGVLEEAAPLKVEPAEIPAQTEPETPPAAVIPAPKKPARALPAAKTGKPSAEEKIPGPAELAAQAGLPTVATGLGTPPAEKNQVPAFTATVPFEISARVKPEEPKLSEDLYHFNMAVYFQRKNDIQSALAEYAEVIRLSPENAEVYSNMGVLYNQIGEYGQAVAVLQKALLIDPGYSKAHNNIGLAYYQSGQLDQALEHLTRATELEPANIESYSNLGLVYKGMNESKKAEEAFQRALAIDAGYAAAHYNLGVLYDESGRLAEARRQYEAFIAGGGGAPDLVARVQRRLEKLTQP</sequence>
<gene>
    <name evidence="4" type="ORF">A2Z86_07185</name>
</gene>
<dbReference type="InterPro" id="IPR019734">
    <property type="entry name" value="TPR_rpt"/>
</dbReference>
<reference evidence="4 5" key="1">
    <citation type="journal article" date="2016" name="Nat. Commun.">
        <title>Thousands of microbial genomes shed light on interconnected biogeochemical processes in an aquifer system.</title>
        <authorList>
            <person name="Anantharaman K."/>
            <person name="Brown C.T."/>
            <person name="Hug L.A."/>
            <person name="Sharon I."/>
            <person name="Castelle C.J."/>
            <person name="Probst A.J."/>
            <person name="Thomas B.C."/>
            <person name="Singh A."/>
            <person name="Wilkins M.J."/>
            <person name="Karaoz U."/>
            <person name="Brodie E.L."/>
            <person name="Williams K.H."/>
            <person name="Hubbard S.S."/>
            <person name="Banfield J.F."/>
        </authorList>
    </citation>
    <scope>NUCLEOTIDE SEQUENCE [LARGE SCALE GENOMIC DNA]</scope>
</reference>
<dbReference type="Pfam" id="PF13414">
    <property type="entry name" value="TPR_11"/>
    <property type="match status" value="1"/>
</dbReference>
<feature type="region of interest" description="Disordered" evidence="2">
    <location>
        <begin position="1"/>
        <end position="48"/>
    </location>
</feature>